<evidence type="ECO:0000313" key="7">
    <source>
        <dbReference type="EMBL" id="MEZ2740828.1"/>
    </source>
</evidence>
<dbReference type="RefSeq" id="WP_370891951.1">
    <property type="nucleotide sequence ID" value="NZ_JBGJLR010000022.1"/>
</dbReference>
<feature type="domain" description="Phospholipid/glycerol acyltransferase" evidence="6">
    <location>
        <begin position="68"/>
        <end position="180"/>
    </location>
</feature>
<evidence type="ECO:0000256" key="3">
    <source>
        <dbReference type="ARBA" id="ARBA00022679"/>
    </source>
</evidence>
<keyword evidence="8" id="KW-1185">Reference proteome</keyword>
<dbReference type="PANTHER" id="PTHR10434:SF64">
    <property type="entry name" value="1-ACYL-SN-GLYCEROL-3-PHOSPHATE ACYLTRANSFERASE-RELATED"/>
    <property type="match status" value="1"/>
</dbReference>
<reference evidence="7 8" key="1">
    <citation type="submission" date="2024-08" db="EMBL/GenBank/DDBJ databases">
        <authorList>
            <person name="Feng Z."/>
            <person name="Ronholm J."/>
        </authorList>
    </citation>
    <scope>NUCLEOTIDE SEQUENCE [LARGE SCALE GENOMIC DNA]</scope>
    <source>
        <strain evidence="7 8">4-AB0-8</strain>
    </source>
</reference>
<dbReference type="CDD" id="cd07989">
    <property type="entry name" value="LPLAT_AGPAT-like"/>
    <property type="match status" value="1"/>
</dbReference>
<proteinExistence type="predicted"/>
<evidence type="ECO:0000256" key="1">
    <source>
        <dbReference type="ARBA" id="ARBA00005189"/>
    </source>
</evidence>
<evidence type="ECO:0000313" key="8">
    <source>
        <dbReference type="Proteomes" id="UP001567350"/>
    </source>
</evidence>
<evidence type="ECO:0000256" key="4">
    <source>
        <dbReference type="ARBA" id="ARBA00023098"/>
    </source>
</evidence>
<dbReference type="PANTHER" id="PTHR10434">
    <property type="entry name" value="1-ACYL-SN-GLYCEROL-3-PHOSPHATE ACYLTRANSFERASE"/>
    <property type="match status" value="1"/>
</dbReference>
<dbReference type="Proteomes" id="UP001567350">
    <property type="component" value="Unassembled WGS sequence"/>
</dbReference>
<keyword evidence="4" id="KW-0443">Lipid metabolism</keyword>
<dbReference type="SMART" id="SM00563">
    <property type="entry name" value="PlsC"/>
    <property type="match status" value="1"/>
</dbReference>
<evidence type="ECO:0000256" key="2">
    <source>
        <dbReference type="ARBA" id="ARBA00022516"/>
    </source>
</evidence>
<keyword evidence="3" id="KW-0808">Transferase</keyword>
<keyword evidence="5 7" id="KW-0012">Acyltransferase</keyword>
<dbReference type="InterPro" id="IPR002123">
    <property type="entry name" value="Plipid/glycerol_acylTrfase"/>
</dbReference>
<name>A0ABV4IG56_9BURK</name>
<evidence type="ECO:0000259" key="6">
    <source>
        <dbReference type="SMART" id="SM00563"/>
    </source>
</evidence>
<organism evidence="7 8">
    <name type="scientific">Comamonas jiangduensis</name>
    <dbReference type="NCBI Taxonomy" id="1194168"/>
    <lineage>
        <taxon>Bacteria</taxon>
        <taxon>Pseudomonadati</taxon>
        <taxon>Pseudomonadota</taxon>
        <taxon>Betaproteobacteria</taxon>
        <taxon>Burkholderiales</taxon>
        <taxon>Comamonadaceae</taxon>
        <taxon>Comamonas</taxon>
    </lineage>
</organism>
<comment type="caution">
    <text evidence="7">The sequence shown here is derived from an EMBL/GenBank/DDBJ whole genome shotgun (WGS) entry which is preliminary data.</text>
</comment>
<accession>A0ABV4IG56</accession>
<protein>
    <submittedName>
        <fullName evidence="7">Lysophospholipid acyltransferase family protein</fullName>
    </submittedName>
</protein>
<keyword evidence="2" id="KW-0444">Lipid biosynthesis</keyword>
<gene>
    <name evidence="7" type="ORF">ACBP88_15490</name>
</gene>
<dbReference type="Pfam" id="PF01553">
    <property type="entry name" value="Acyltransferase"/>
    <property type="match status" value="1"/>
</dbReference>
<dbReference type="SUPFAM" id="SSF69593">
    <property type="entry name" value="Glycerol-3-phosphate (1)-acyltransferase"/>
    <property type="match status" value="1"/>
</dbReference>
<dbReference type="GO" id="GO:0016746">
    <property type="term" value="F:acyltransferase activity"/>
    <property type="evidence" value="ECO:0007669"/>
    <property type="project" value="UniProtKB-KW"/>
</dbReference>
<comment type="pathway">
    <text evidence="1">Lipid metabolism.</text>
</comment>
<dbReference type="EMBL" id="JBGJLR010000022">
    <property type="protein sequence ID" value="MEZ2740828.1"/>
    <property type="molecule type" value="Genomic_DNA"/>
</dbReference>
<evidence type="ECO:0000256" key="5">
    <source>
        <dbReference type="ARBA" id="ARBA00023315"/>
    </source>
</evidence>
<sequence>MAGTWRAIGRFAQMLRHALHGVRVARREFHQLDAPTQQRAVERWAREFLQAAGVALRIEGQPVTQGPVLLVANHQSWLDIPTLHAAQHCRFVSKAEIAHWPVVGRLASAAGTLFVRRSSRRDTQRTVQAMVQALEQGDILAVFPEGTVGTGRELLPFHGNMLQAAIDADVPVQPVALTFMDARTGQVSLVPCEAYPDEAMLRSLWRTIGTAHLVAVVRYGTPEKAQGRDRRTWAQDLQAQIQALRHVPVQQAAPQPVGPLPLTVAK</sequence>